<dbReference type="AlphaFoldDB" id="A0A5R9A117"/>
<dbReference type="GO" id="GO:0003677">
    <property type="term" value="F:DNA binding"/>
    <property type="evidence" value="ECO:0007669"/>
    <property type="project" value="UniProtKB-KW"/>
</dbReference>
<dbReference type="Pfam" id="PF00392">
    <property type="entry name" value="GntR"/>
    <property type="match status" value="1"/>
</dbReference>
<dbReference type="InterPro" id="IPR036390">
    <property type="entry name" value="WH_DNA-bd_sf"/>
</dbReference>
<comment type="similarity">
    <text evidence="1">In the C-terminal section; belongs to the class-I pyridoxal-phosphate-dependent aminotransferase family.</text>
</comment>
<reference evidence="8" key="2">
    <citation type="submission" date="2019-06" db="EMBL/GenBank/DDBJ databases">
        <title>AzeR, a transcriptional regulator that responds to azelaic acid in Pseudomonas nitroreducens.</title>
        <authorList>
            <person name="Bez C."/>
            <person name="Javvadi S.G."/>
            <person name="Bertani I."/>
            <person name="Devescovi G."/>
            <person name="Studholme D.J."/>
            <person name="Geller A."/>
            <person name="Levy A."/>
            <person name="Venturi V."/>
        </authorList>
    </citation>
    <scope>NUCLEOTIDE SEQUENCE [LARGE SCALE GENOMIC DNA]</scope>
    <source>
        <strain evidence="8">DSM 9128</strain>
    </source>
</reference>
<evidence type="ECO:0000313" key="8">
    <source>
        <dbReference type="Proteomes" id="UP000307510"/>
    </source>
</evidence>
<dbReference type="Proteomes" id="UP000307510">
    <property type="component" value="Unassembled WGS sequence"/>
</dbReference>
<organism evidence="7 8">
    <name type="scientific">Pseudomonas nitroreducens</name>
    <dbReference type="NCBI Taxonomy" id="46680"/>
    <lineage>
        <taxon>Bacteria</taxon>
        <taxon>Pseudomonadati</taxon>
        <taxon>Pseudomonadota</taxon>
        <taxon>Gammaproteobacteria</taxon>
        <taxon>Pseudomonadales</taxon>
        <taxon>Pseudomonadaceae</taxon>
        <taxon>Pseudomonas</taxon>
    </lineage>
</organism>
<dbReference type="Gene3D" id="3.40.640.10">
    <property type="entry name" value="Type I PLP-dependent aspartate aminotransferase-like (Major domain)"/>
    <property type="match status" value="1"/>
</dbReference>
<keyword evidence="5" id="KW-0804">Transcription</keyword>
<keyword evidence="3" id="KW-0805">Transcription regulation</keyword>
<dbReference type="InterPro" id="IPR036388">
    <property type="entry name" value="WH-like_DNA-bd_sf"/>
</dbReference>
<dbReference type="CDD" id="cd00609">
    <property type="entry name" value="AAT_like"/>
    <property type="match status" value="1"/>
</dbReference>
<protein>
    <submittedName>
        <fullName evidence="7">PLP-dependent aminotransferase family protein</fullName>
    </submittedName>
</protein>
<dbReference type="PANTHER" id="PTHR46577:SF2">
    <property type="entry name" value="TRANSCRIPTIONAL REGULATORY PROTEIN"/>
    <property type="match status" value="1"/>
</dbReference>
<dbReference type="InterPro" id="IPR004839">
    <property type="entry name" value="Aminotransferase_I/II_large"/>
</dbReference>
<feature type="domain" description="HTH gntR-type" evidence="6">
    <location>
        <begin position="1"/>
        <end position="69"/>
    </location>
</feature>
<evidence type="ECO:0000256" key="5">
    <source>
        <dbReference type="ARBA" id="ARBA00023163"/>
    </source>
</evidence>
<evidence type="ECO:0000313" key="7">
    <source>
        <dbReference type="EMBL" id="TLP71587.1"/>
    </source>
</evidence>
<keyword evidence="2" id="KW-0663">Pyridoxal phosphate</keyword>
<dbReference type="SUPFAM" id="SSF53383">
    <property type="entry name" value="PLP-dependent transferases"/>
    <property type="match status" value="1"/>
</dbReference>
<keyword evidence="7" id="KW-0032">Aminotransferase</keyword>
<sequence>MHRYQQLAAELADAIHTGRLAGGCALPSLRECASQRGMSLNTVTAAYRLLEDQGLVEARPQSGFYVSSTLAEPRQSLRRTPTLATGRHQESLMTRVFEAEHRGGYFNLALACPGGKPFYPGEKLNRLTSNLLRRRSEIATTYALPPGSSLLREQIARRSLRLGMQLDASSVLITHGATEALQLALRAVTQPGDAVGIEAPAYYNLYPLLKSLGLRALEIPTHPRDGLDLDSLEPLLEQPRIAAVVATPTVHNPLGSSMPLDAKRRLAGLLRQYRTPLIEDIVYAELQFADPPEPTVRSFDSEGWVLVCSGFSKTLAPDYRIGWLEAGRYASRVQALKWTSSGCESSLLSEAVGLYLESGGYEHHIRNLRRLYAVQIDQARGLIARHFPEGTCATRPSGGFLLWVELPPEVDSLDLFERAFEAGVVIMPGQVYSEGARYRQCFRMSCCQVIDAAYADAIATLGRLAHEISQESNESRIA</sequence>
<dbReference type="InterPro" id="IPR015422">
    <property type="entry name" value="PyrdxlP-dep_Trfase_small"/>
</dbReference>
<evidence type="ECO:0000256" key="3">
    <source>
        <dbReference type="ARBA" id="ARBA00023015"/>
    </source>
</evidence>
<dbReference type="InterPro" id="IPR015421">
    <property type="entry name" value="PyrdxlP-dep_Trfase_major"/>
</dbReference>
<dbReference type="InterPro" id="IPR051446">
    <property type="entry name" value="HTH_trans_reg/aminotransferase"/>
</dbReference>
<proteinExistence type="inferred from homology"/>
<dbReference type="Pfam" id="PF00155">
    <property type="entry name" value="Aminotran_1_2"/>
    <property type="match status" value="1"/>
</dbReference>
<keyword evidence="7" id="KW-0808">Transferase</keyword>
<accession>A0A5R9A117</accession>
<evidence type="ECO:0000259" key="6">
    <source>
        <dbReference type="PROSITE" id="PS50949"/>
    </source>
</evidence>
<dbReference type="SUPFAM" id="SSF46785">
    <property type="entry name" value="Winged helix' DNA-binding domain"/>
    <property type="match status" value="1"/>
</dbReference>
<dbReference type="InterPro" id="IPR000524">
    <property type="entry name" value="Tscrpt_reg_HTH_GntR"/>
</dbReference>
<dbReference type="CDD" id="cd07377">
    <property type="entry name" value="WHTH_GntR"/>
    <property type="match status" value="1"/>
</dbReference>
<evidence type="ECO:0000256" key="2">
    <source>
        <dbReference type="ARBA" id="ARBA00022898"/>
    </source>
</evidence>
<evidence type="ECO:0000256" key="4">
    <source>
        <dbReference type="ARBA" id="ARBA00023125"/>
    </source>
</evidence>
<reference evidence="7 8" key="1">
    <citation type="submission" date="2019-05" db="EMBL/GenBank/DDBJ databases">
        <authorList>
            <person name="Moore K."/>
            <person name="O'Neill P."/>
            <person name="Farbos A."/>
            <person name="Studholme D.J."/>
        </authorList>
    </citation>
    <scope>NUCLEOTIDE SEQUENCE [LARGE SCALE GENOMIC DNA]</scope>
    <source>
        <strain evidence="7 8">DSM 9128</strain>
    </source>
</reference>
<dbReference type="Gene3D" id="1.10.10.10">
    <property type="entry name" value="Winged helix-like DNA-binding domain superfamily/Winged helix DNA-binding domain"/>
    <property type="match status" value="1"/>
</dbReference>
<dbReference type="GO" id="GO:0003700">
    <property type="term" value="F:DNA-binding transcription factor activity"/>
    <property type="evidence" value="ECO:0007669"/>
    <property type="project" value="InterPro"/>
</dbReference>
<dbReference type="PROSITE" id="PS50949">
    <property type="entry name" value="HTH_GNTR"/>
    <property type="match status" value="1"/>
</dbReference>
<dbReference type="Gene3D" id="3.90.1150.10">
    <property type="entry name" value="Aspartate Aminotransferase, domain 1"/>
    <property type="match status" value="1"/>
</dbReference>
<keyword evidence="4" id="KW-0238">DNA-binding</keyword>
<dbReference type="SMART" id="SM00345">
    <property type="entry name" value="HTH_GNTR"/>
    <property type="match status" value="1"/>
</dbReference>
<comment type="caution">
    <text evidence="7">The sequence shown here is derived from an EMBL/GenBank/DDBJ whole genome shotgun (WGS) entry which is preliminary data.</text>
</comment>
<gene>
    <name evidence="7" type="ORF">FEA48_22470</name>
</gene>
<dbReference type="RefSeq" id="WP_138215765.1">
    <property type="nucleotide sequence ID" value="NZ_VASG01000006.1"/>
</dbReference>
<evidence type="ECO:0000256" key="1">
    <source>
        <dbReference type="ARBA" id="ARBA00005384"/>
    </source>
</evidence>
<dbReference type="EMBL" id="VASG01000006">
    <property type="protein sequence ID" value="TLP71587.1"/>
    <property type="molecule type" value="Genomic_DNA"/>
</dbReference>
<dbReference type="GO" id="GO:0030170">
    <property type="term" value="F:pyridoxal phosphate binding"/>
    <property type="evidence" value="ECO:0007669"/>
    <property type="project" value="InterPro"/>
</dbReference>
<dbReference type="PANTHER" id="PTHR46577">
    <property type="entry name" value="HTH-TYPE TRANSCRIPTIONAL REGULATORY PROTEIN GABR"/>
    <property type="match status" value="1"/>
</dbReference>
<dbReference type="InterPro" id="IPR015424">
    <property type="entry name" value="PyrdxlP-dep_Trfase"/>
</dbReference>
<name>A0A5R9A117_PSENT</name>
<dbReference type="GO" id="GO:0008483">
    <property type="term" value="F:transaminase activity"/>
    <property type="evidence" value="ECO:0007669"/>
    <property type="project" value="UniProtKB-KW"/>
</dbReference>